<keyword evidence="3" id="KW-0067">ATP-binding</keyword>
<dbReference type="Proteomes" id="UP001175000">
    <property type="component" value="Unassembled WGS sequence"/>
</dbReference>
<dbReference type="InterPro" id="IPR001650">
    <property type="entry name" value="Helicase_C-like"/>
</dbReference>
<evidence type="ECO:0000256" key="1">
    <source>
        <dbReference type="ARBA" id="ARBA00022741"/>
    </source>
</evidence>
<evidence type="ECO:0000256" key="4">
    <source>
        <dbReference type="SAM" id="MobiDB-lite"/>
    </source>
</evidence>
<keyword evidence="1" id="KW-0547">Nucleotide-binding</keyword>
<dbReference type="GO" id="GO:0006281">
    <property type="term" value="P:DNA repair"/>
    <property type="evidence" value="ECO:0007669"/>
    <property type="project" value="TreeGrafter"/>
</dbReference>
<dbReference type="EMBL" id="JAULSU010000002">
    <property type="protein sequence ID" value="KAK0627417.1"/>
    <property type="molecule type" value="Genomic_DNA"/>
</dbReference>
<dbReference type="Pfam" id="PF00176">
    <property type="entry name" value="SNF2-rel_dom"/>
    <property type="match status" value="1"/>
</dbReference>
<evidence type="ECO:0000313" key="8">
    <source>
        <dbReference type="Proteomes" id="UP001175000"/>
    </source>
</evidence>
<dbReference type="PROSITE" id="PS51194">
    <property type="entry name" value="HELICASE_CTER"/>
    <property type="match status" value="1"/>
</dbReference>
<dbReference type="GO" id="GO:0008094">
    <property type="term" value="F:ATP-dependent activity, acting on DNA"/>
    <property type="evidence" value="ECO:0007669"/>
    <property type="project" value="TreeGrafter"/>
</dbReference>
<dbReference type="InterPro" id="IPR038718">
    <property type="entry name" value="SNF2-like_sf"/>
</dbReference>
<keyword evidence="2" id="KW-0378">Hydrolase</keyword>
<sequence>MGSRRSQTGNIFNLSPKKRPRNDDGYGLSPKRAHFAHSSQQLSPKYSPQMSEYALQPVEPTKDTCFGALFPARAQLLCQEVRRIQLLPWEGFICFDLIFKDGPEPEYRVTHKPPEKYPRRDVGVLDTITTGHLESLRDLATSLSFKAVISSDDLEALKMSKTKKIIVDTSVNILGARELADEIGRTLKQADLQHPFYLAAGIRYINPQWFYAKDDPLDLRHLVGPSTVETDAKRISKLVASALGSLGRPSHLESRGALLKADVVFENLLTQLKHHQVEGVEFILSREDPFCLQNIFSDMKAHIGKEIFSDVHFLRAGGILADFMGLGKTLTMLSSVVASRDTAAAFQSRLNPPGGCQNVKATLIVGTSRQVIDVWAHEIEKHFKPRCLSTILFHGDSRVRSATTFLEHDVVLTTYGTLTADWKRSKILQGVTWFRVVLDEAHWIRNPSAQQFKAAADIKAERRWCLSGTPIQNSMHDLLSILKFLQFEPFTKAKHFDKHVVKPLLSEPEGGLKALRVLLGAIYLRRNSSHLGLMPKENERVFVTLNEEEQAEQGRILKLCQDQYDTTAGQKPSLRKYSVLFGTIVKIRQLCSNGVARGDGSAQGCSVCAENDEDAELLLMTESVCPECSRPLEKTSSGPLLVPASPDSALSPQPVSPLPARLSPFASFSSSQGDNTPDFSNSSKLDAVMENLEQHRFGAKSIVFTSWRRTLDCLAARLSNKNMGHVQIDGRVNGVERHKRLGQFQEAPDVRVLLMSLEVGAVGLTLTAATRVHIVEPPWNPAIEDQAVARADRMGQTETVTVVRYITRNSIEQKIMERQDRKRGLAELSLDSHKAAEEVNARLQDLKFVLDFGAQM</sequence>
<dbReference type="InterPro" id="IPR014001">
    <property type="entry name" value="Helicase_ATP-bd"/>
</dbReference>
<reference evidence="7" key="1">
    <citation type="submission" date="2023-06" db="EMBL/GenBank/DDBJ databases">
        <title>Genome-scale phylogeny and comparative genomics of the fungal order Sordariales.</title>
        <authorList>
            <consortium name="Lawrence Berkeley National Laboratory"/>
            <person name="Hensen N."/>
            <person name="Bonometti L."/>
            <person name="Westerberg I."/>
            <person name="Brannstrom I.O."/>
            <person name="Guillou S."/>
            <person name="Cros-Aarteil S."/>
            <person name="Calhoun S."/>
            <person name="Haridas S."/>
            <person name="Kuo A."/>
            <person name="Mondo S."/>
            <person name="Pangilinan J."/>
            <person name="Riley R."/>
            <person name="Labutti K."/>
            <person name="Andreopoulos B."/>
            <person name="Lipzen A."/>
            <person name="Chen C."/>
            <person name="Yanf M."/>
            <person name="Daum C."/>
            <person name="Ng V."/>
            <person name="Clum A."/>
            <person name="Steindorff A."/>
            <person name="Ohm R."/>
            <person name="Martin F."/>
            <person name="Silar P."/>
            <person name="Natvig D."/>
            <person name="Lalanne C."/>
            <person name="Gautier V."/>
            <person name="Ament-Velasquez S.L."/>
            <person name="Kruys A."/>
            <person name="Hutchinson M.I."/>
            <person name="Powell A.J."/>
            <person name="Barry K."/>
            <person name="Miller A.N."/>
            <person name="Grigoriev I.V."/>
            <person name="Debuchy R."/>
            <person name="Gladieux P."/>
            <person name="Thoren M.H."/>
            <person name="Johannesson H."/>
        </authorList>
    </citation>
    <scope>NUCLEOTIDE SEQUENCE</scope>
    <source>
        <strain evidence="7">CBS 606.72</strain>
    </source>
</reference>
<evidence type="ECO:0000259" key="6">
    <source>
        <dbReference type="PROSITE" id="PS51194"/>
    </source>
</evidence>
<dbReference type="SUPFAM" id="SSF52540">
    <property type="entry name" value="P-loop containing nucleoside triphosphate hydrolases"/>
    <property type="match status" value="2"/>
</dbReference>
<evidence type="ECO:0000313" key="7">
    <source>
        <dbReference type="EMBL" id="KAK0627417.1"/>
    </source>
</evidence>
<dbReference type="PROSITE" id="PS51192">
    <property type="entry name" value="HELICASE_ATP_BIND_1"/>
    <property type="match status" value="1"/>
</dbReference>
<dbReference type="Gene3D" id="3.40.50.300">
    <property type="entry name" value="P-loop containing nucleotide triphosphate hydrolases"/>
    <property type="match status" value="1"/>
</dbReference>
<dbReference type="SMART" id="SM00487">
    <property type="entry name" value="DEXDc"/>
    <property type="match status" value="1"/>
</dbReference>
<dbReference type="PANTHER" id="PTHR45626:SF22">
    <property type="entry name" value="DNA REPAIR PROTEIN RAD5"/>
    <property type="match status" value="1"/>
</dbReference>
<accession>A0AA39X5Q2</accession>
<evidence type="ECO:0000259" key="5">
    <source>
        <dbReference type="PROSITE" id="PS51192"/>
    </source>
</evidence>
<dbReference type="InterPro" id="IPR050628">
    <property type="entry name" value="SNF2_RAD54_helicase_TF"/>
</dbReference>
<feature type="region of interest" description="Disordered" evidence="4">
    <location>
        <begin position="636"/>
        <end position="656"/>
    </location>
</feature>
<feature type="region of interest" description="Disordered" evidence="4">
    <location>
        <begin position="1"/>
        <end position="31"/>
    </location>
</feature>
<keyword evidence="8" id="KW-1185">Reference proteome</keyword>
<feature type="domain" description="Helicase ATP-binding" evidence="5">
    <location>
        <begin position="309"/>
        <end position="488"/>
    </location>
</feature>
<comment type="caution">
    <text evidence="7">The sequence shown here is derived from an EMBL/GenBank/DDBJ whole genome shotgun (WGS) entry which is preliminary data.</text>
</comment>
<proteinExistence type="predicted"/>
<dbReference type="GO" id="GO:0016787">
    <property type="term" value="F:hydrolase activity"/>
    <property type="evidence" value="ECO:0007669"/>
    <property type="project" value="UniProtKB-KW"/>
</dbReference>
<organism evidence="7 8">
    <name type="scientific">Immersiella caudata</name>
    <dbReference type="NCBI Taxonomy" id="314043"/>
    <lineage>
        <taxon>Eukaryota</taxon>
        <taxon>Fungi</taxon>
        <taxon>Dikarya</taxon>
        <taxon>Ascomycota</taxon>
        <taxon>Pezizomycotina</taxon>
        <taxon>Sordariomycetes</taxon>
        <taxon>Sordariomycetidae</taxon>
        <taxon>Sordariales</taxon>
        <taxon>Lasiosphaeriaceae</taxon>
        <taxon>Immersiella</taxon>
    </lineage>
</organism>
<evidence type="ECO:0000256" key="2">
    <source>
        <dbReference type="ARBA" id="ARBA00022801"/>
    </source>
</evidence>
<evidence type="ECO:0000256" key="3">
    <source>
        <dbReference type="ARBA" id="ARBA00022840"/>
    </source>
</evidence>
<dbReference type="InterPro" id="IPR000330">
    <property type="entry name" value="SNF2_N"/>
</dbReference>
<dbReference type="GO" id="GO:0005634">
    <property type="term" value="C:nucleus"/>
    <property type="evidence" value="ECO:0007669"/>
    <property type="project" value="TreeGrafter"/>
</dbReference>
<gene>
    <name evidence="7" type="ORF">B0T14DRAFT_512581</name>
</gene>
<dbReference type="GO" id="GO:0005524">
    <property type="term" value="F:ATP binding"/>
    <property type="evidence" value="ECO:0007669"/>
    <property type="project" value="UniProtKB-KW"/>
</dbReference>
<dbReference type="Gene3D" id="3.40.50.10810">
    <property type="entry name" value="Tandem AAA-ATPase domain"/>
    <property type="match status" value="1"/>
</dbReference>
<feature type="compositionally biased region" description="Polar residues" evidence="4">
    <location>
        <begin position="1"/>
        <end position="13"/>
    </location>
</feature>
<feature type="domain" description="Helicase C-terminal" evidence="6">
    <location>
        <begin position="684"/>
        <end position="847"/>
    </location>
</feature>
<dbReference type="InterPro" id="IPR049730">
    <property type="entry name" value="SNF2/RAD54-like_C"/>
</dbReference>
<protein>
    <submittedName>
        <fullName evidence="7">SNF2 family N-terminal domain-containing protein</fullName>
    </submittedName>
</protein>
<dbReference type="InterPro" id="IPR027417">
    <property type="entry name" value="P-loop_NTPase"/>
</dbReference>
<dbReference type="PANTHER" id="PTHR45626">
    <property type="entry name" value="TRANSCRIPTION TERMINATION FACTOR 2-RELATED"/>
    <property type="match status" value="1"/>
</dbReference>
<dbReference type="CDD" id="cd18793">
    <property type="entry name" value="SF2_C_SNF"/>
    <property type="match status" value="1"/>
</dbReference>
<dbReference type="SMART" id="SM00490">
    <property type="entry name" value="HELICc"/>
    <property type="match status" value="1"/>
</dbReference>
<name>A0AA39X5Q2_9PEZI</name>
<dbReference type="Pfam" id="PF00271">
    <property type="entry name" value="Helicase_C"/>
    <property type="match status" value="1"/>
</dbReference>
<dbReference type="AlphaFoldDB" id="A0AA39X5Q2"/>
<dbReference type="CDD" id="cd18008">
    <property type="entry name" value="DEXDc_SHPRH-like"/>
    <property type="match status" value="1"/>
</dbReference>